<organism evidence="2">
    <name type="scientific">Anopheles sinensis</name>
    <name type="common">Mosquito</name>
    <dbReference type="NCBI Taxonomy" id="74873"/>
    <lineage>
        <taxon>Eukaryota</taxon>
        <taxon>Metazoa</taxon>
        <taxon>Ecdysozoa</taxon>
        <taxon>Arthropoda</taxon>
        <taxon>Hexapoda</taxon>
        <taxon>Insecta</taxon>
        <taxon>Pterygota</taxon>
        <taxon>Neoptera</taxon>
        <taxon>Endopterygota</taxon>
        <taxon>Diptera</taxon>
        <taxon>Nematocera</taxon>
        <taxon>Culicoidea</taxon>
        <taxon>Culicidae</taxon>
        <taxon>Anophelinae</taxon>
        <taxon>Anopheles</taxon>
    </lineage>
</organism>
<dbReference type="VEuPathDB" id="VectorBase:ASIC012342"/>
<dbReference type="EnsemblMetazoa" id="ASIC012342-RA">
    <property type="protein sequence ID" value="ASIC012342-PA"/>
    <property type="gene ID" value="ASIC012342"/>
</dbReference>
<dbReference type="EMBL" id="KE525275">
    <property type="protein sequence ID" value="KFB44397.1"/>
    <property type="molecule type" value="Genomic_DNA"/>
</dbReference>
<sequence>MMVARVSAECPSLHKVSGRLLRGEERVICQVAPTKSLATDSPKRLVQLSPYKKKRVRTHDCMLRGGGIGKSITREEWNPSLPKKERKEAKKVHEGGEVVVR</sequence>
<dbReference type="AlphaFoldDB" id="A0A084W2F3"/>
<proteinExistence type="predicted"/>
<accession>A0A084W2F3</accession>
<gene>
    <name evidence="2" type="ORF">ZHAS_00012342</name>
</gene>
<evidence type="ECO:0000313" key="4">
    <source>
        <dbReference type="Proteomes" id="UP000030765"/>
    </source>
</evidence>
<dbReference type="Proteomes" id="UP000030765">
    <property type="component" value="Unassembled WGS sequence"/>
</dbReference>
<protein>
    <submittedName>
        <fullName evidence="2 3">Uncharacterized protein</fullName>
    </submittedName>
</protein>
<evidence type="ECO:0000256" key="1">
    <source>
        <dbReference type="SAM" id="MobiDB-lite"/>
    </source>
</evidence>
<reference evidence="2 4" key="1">
    <citation type="journal article" date="2014" name="BMC Genomics">
        <title>Genome sequence of Anopheles sinensis provides insight into genetics basis of mosquito competence for malaria parasites.</title>
        <authorList>
            <person name="Zhou D."/>
            <person name="Zhang D."/>
            <person name="Ding G."/>
            <person name="Shi L."/>
            <person name="Hou Q."/>
            <person name="Ye Y."/>
            <person name="Xu Y."/>
            <person name="Zhou H."/>
            <person name="Xiong C."/>
            <person name="Li S."/>
            <person name="Yu J."/>
            <person name="Hong S."/>
            <person name="Yu X."/>
            <person name="Zou P."/>
            <person name="Chen C."/>
            <person name="Chang X."/>
            <person name="Wang W."/>
            <person name="Lv Y."/>
            <person name="Sun Y."/>
            <person name="Ma L."/>
            <person name="Shen B."/>
            <person name="Zhu C."/>
        </authorList>
    </citation>
    <scope>NUCLEOTIDE SEQUENCE [LARGE SCALE GENOMIC DNA]</scope>
</reference>
<keyword evidence="4" id="KW-1185">Reference proteome</keyword>
<feature type="region of interest" description="Disordered" evidence="1">
    <location>
        <begin position="81"/>
        <end position="101"/>
    </location>
</feature>
<evidence type="ECO:0000313" key="2">
    <source>
        <dbReference type="EMBL" id="KFB44397.1"/>
    </source>
</evidence>
<dbReference type="EMBL" id="ATLV01019615">
    <property type="status" value="NOT_ANNOTATED_CDS"/>
    <property type="molecule type" value="Genomic_DNA"/>
</dbReference>
<name>A0A084W2F3_ANOSI</name>
<evidence type="ECO:0000313" key="3">
    <source>
        <dbReference type="EnsemblMetazoa" id="ASIC012342-PA"/>
    </source>
</evidence>
<reference evidence="3" key="2">
    <citation type="submission" date="2020-05" db="UniProtKB">
        <authorList>
            <consortium name="EnsemblMetazoa"/>
        </authorList>
    </citation>
    <scope>IDENTIFICATION</scope>
</reference>